<sequence length="506" mass="58399">MTRVFNILSRVKKSLGSRRKKPSPSSSTEVVNQHHQQQQPQDDQVPEPQQEPSEALQTGVENDGGKVGSKDESRSSESEWVISIKMNLEQARQDNEACSWANLSIYQIPQHLRDGREKAYVPDIVCLGPYHHNEPHLRKMDQHKWRCLQCMLARNKHNIGLYLDFVKNVEKAARACYEGPIDMTSEKFVEMMVLDGCFVIELFRGFTEGFTELGYPHNDPVFSMQESLHTIQRDMIMLENQIPLFILKGLLRLSKPDMKKHVANLALEFFSPLKPTGDSSLELAQLSDHGRLHCLEVFRLSLLDLGPKPQSREQNRRLKTPQQLIHSVTELREAGIRFKKSETDGLWDIKFKDGTLWIPRLLIHDGTRSLFLNLMAFEQSHIDCSNDITSYVIFMDNLINSAEDVRYLHKCKIIEHWLGSNAEVADLFNGLCQEVVFDINNSYLSELSKKVNQHYQRRWNAWRASLKHNYFSNPWSIISFIAALFLLVLTLAQTFYAVYGYYEPGS</sequence>
<proteinExistence type="predicted"/>
<evidence type="ECO:0000256" key="1">
    <source>
        <dbReference type="SAM" id="MobiDB-lite"/>
    </source>
</evidence>
<dbReference type="Gramene" id="rna-gnl|WGS:JABURB|Cocit.L5053.1">
    <property type="protein sequence ID" value="cds-KAF7850737.1"/>
    <property type="gene ID" value="gene-BT93_L5053"/>
</dbReference>
<gene>
    <name evidence="3" type="ORF">BT93_L5053</name>
</gene>
<dbReference type="InterPro" id="IPR004158">
    <property type="entry name" value="DUF247_pln"/>
</dbReference>
<dbReference type="AlphaFoldDB" id="A0A8T0CSU8"/>
<dbReference type="Proteomes" id="UP000806378">
    <property type="component" value="Unassembled WGS sequence"/>
</dbReference>
<keyword evidence="2" id="KW-1133">Transmembrane helix</keyword>
<keyword evidence="2" id="KW-0812">Transmembrane</keyword>
<accession>A0A8T0CSU8</accession>
<evidence type="ECO:0000313" key="3">
    <source>
        <dbReference type="EMBL" id="KAF7850737.1"/>
    </source>
</evidence>
<dbReference type="OrthoDB" id="742916at2759"/>
<reference evidence="3" key="1">
    <citation type="submission" date="2020-05" db="EMBL/GenBank/DDBJ databases">
        <title>WGS assembly of Corymbia citriodora subspecies variegata.</title>
        <authorList>
            <person name="Barry K."/>
            <person name="Hundley H."/>
            <person name="Shu S."/>
            <person name="Jenkins J."/>
            <person name="Grimwood J."/>
            <person name="Baten A."/>
        </authorList>
    </citation>
    <scope>NUCLEOTIDE SEQUENCE</scope>
    <source>
        <strain evidence="3">CV2-018</strain>
    </source>
</reference>
<feature type="compositionally biased region" description="Basic and acidic residues" evidence="1">
    <location>
        <begin position="68"/>
        <end position="77"/>
    </location>
</feature>
<dbReference type="EMBL" id="MU089585">
    <property type="protein sequence ID" value="KAF7850737.1"/>
    <property type="molecule type" value="Genomic_DNA"/>
</dbReference>
<feature type="compositionally biased region" description="Low complexity" evidence="1">
    <location>
        <begin position="23"/>
        <end position="52"/>
    </location>
</feature>
<evidence type="ECO:0000313" key="4">
    <source>
        <dbReference type="Proteomes" id="UP000806378"/>
    </source>
</evidence>
<dbReference type="PANTHER" id="PTHR31170">
    <property type="entry name" value="BNAC04G53230D PROTEIN"/>
    <property type="match status" value="1"/>
</dbReference>
<feature type="compositionally biased region" description="Basic residues" evidence="1">
    <location>
        <begin position="11"/>
        <end position="22"/>
    </location>
</feature>
<dbReference type="PANTHER" id="PTHR31170:SF25">
    <property type="entry name" value="BNAA09G04570D PROTEIN"/>
    <property type="match status" value="1"/>
</dbReference>
<protein>
    <submittedName>
        <fullName evidence="3">Uncharacterized protein</fullName>
    </submittedName>
</protein>
<organism evidence="3 4">
    <name type="scientific">Corymbia citriodora subsp. variegata</name>
    <dbReference type="NCBI Taxonomy" id="360336"/>
    <lineage>
        <taxon>Eukaryota</taxon>
        <taxon>Viridiplantae</taxon>
        <taxon>Streptophyta</taxon>
        <taxon>Embryophyta</taxon>
        <taxon>Tracheophyta</taxon>
        <taxon>Spermatophyta</taxon>
        <taxon>Magnoliopsida</taxon>
        <taxon>eudicotyledons</taxon>
        <taxon>Gunneridae</taxon>
        <taxon>Pentapetalae</taxon>
        <taxon>rosids</taxon>
        <taxon>malvids</taxon>
        <taxon>Myrtales</taxon>
        <taxon>Myrtaceae</taxon>
        <taxon>Myrtoideae</taxon>
        <taxon>Eucalypteae</taxon>
        <taxon>Corymbia</taxon>
    </lineage>
</organism>
<keyword evidence="4" id="KW-1185">Reference proteome</keyword>
<feature type="transmembrane region" description="Helical" evidence="2">
    <location>
        <begin position="475"/>
        <end position="502"/>
    </location>
</feature>
<feature type="region of interest" description="Disordered" evidence="1">
    <location>
        <begin position="11"/>
        <end position="78"/>
    </location>
</feature>
<name>A0A8T0CSU8_CORYI</name>
<keyword evidence="2" id="KW-0472">Membrane</keyword>
<evidence type="ECO:0000256" key="2">
    <source>
        <dbReference type="SAM" id="Phobius"/>
    </source>
</evidence>
<dbReference type="Pfam" id="PF03140">
    <property type="entry name" value="DUF247"/>
    <property type="match status" value="1"/>
</dbReference>
<comment type="caution">
    <text evidence="3">The sequence shown here is derived from an EMBL/GenBank/DDBJ whole genome shotgun (WGS) entry which is preliminary data.</text>
</comment>